<comment type="subcellular location">
    <subcellularLocation>
        <location evidence="1">Endoplasmic reticulum</location>
    </subcellularLocation>
</comment>
<dbReference type="AlphaFoldDB" id="A0A0F7UCP0"/>
<dbReference type="PANTHER" id="PTHR13398">
    <property type="entry name" value="GDP-FUCOSE PROTEIN O-FUCOSYLTRANSFERASE 2"/>
    <property type="match status" value="1"/>
</dbReference>
<sequence>MGRSAGRGGSSSLLIQAQACERINSVASLSPSYRLGFSAPRPRGSGRLLFSLAPFMLSLAILPVATASVSSATLENTCSAYGDLSRRLSSFLVPPRVTCPRSLDTLNSREAQTRGHPEVTDFRFLVYDVKNGEGFHLQKEVIYRVALVVSMLNARSAQQARMTQLHAEERARQVQNHARVPLSCASPPPSSSSRHECAASSTSLLFPVWVLVLPPWCRLAHWRFSEEAVRELDGNPWLRHVPWGAFFDFEHLRERIPVMEYEDFLTYQLTRPDPWGDRRQRKETQTAPELDVVFSVHFSSAAAAKKRPFCVCPLPSRVAEEATDQRGETEEGCCDVNDLSACAQIRSAVVPDGRQSDRAQRGEGSRGKVEQTTGASEEGYSPSGDVEAWRGVSLWFGGFCGTVRTLEMWCAKLYMPDAERVADLLWHSVAERPSGAVQTLGLKFGENLLVPWPNVLLDTHLLDMLYVHPKLREIGDLFIRSLLSSREVEDANEGYRDIARFGGERGEVTAKGGYISAHLRRTDFLYLNRSVSLQRAAEYLVGRMQEHGVFKAFICTDGTEDEKRVLRDAVAQVGAAASFATPSVYTVVFFEVSTVRSLVRANPRTSSHVAHSGSFHVSKGEPRGRSGDYTSLLLHPGITALIEVWIAARAAYFIGTKDSRFSQAIRWERHLMGHPHDSSLEVFCVDRSSDQTGDRGRAKCFATKSHDPPEGRSRSELRRKYWPS</sequence>
<evidence type="ECO:0000256" key="4">
    <source>
        <dbReference type="ARBA" id="ARBA00022824"/>
    </source>
</evidence>
<comment type="pathway">
    <text evidence="2">Protein modification; protein glycosylation.</text>
</comment>
<feature type="compositionally biased region" description="Basic and acidic residues" evidence="9">
    <location>
        <begin position="704"/>
        <end position="724"/>
    </location>
</feature>
<evidence type="ECO:0000256" key="2">
    <source>
        <dbReference type="ARBA" id="ARBA00004922"/>
    </source>
</evidence>
<dbReference type="EMBL" id="LN714483">
    <property type="protein sequence ID" value="CEL67614.1"/>
    <property type="molecule type" value="Genomic_DNA"/>
</dbReference>
<keyword evidence="4" id="KW-0256">Endoplasmic reticulum</keyword>
<name>A0A0F7UCP0_NEOCL</name>
<feature type="region of interest" description="Disordered" evidence="9">
    <location>
        <begin position="689"/>
        <end position="724"/>
    </location>
</feature>
<evidence type="ECO:0000313" key="10">
    <source>
        <dbReference type="EMBL" id="CEL67614.1"/>
    </source>
</evidence>
<dbReference type="GO" id="GO:0006004">
    <property type="term" value="P:fucose metabolic process"/>
    <property type="evidence" value="ECO:0007669"/>
    <property type="project" value="UniProtKB-KW"/>
</dbReference>
<dbReference type="Pfam" id="PF10250">
    <property type="entry name" value="O-FucT"/>
    <property type="match status" value="1"/>
</dbReference>
<dbReference type="GO" id="GO:0005783">
    <property type="term" value="C:endoplasmic reticulum"/>
    <property type="evidence" value="ECO:0007669"/>
    <property type="project" value="UniProtKB-SubCell"/>
</dbReference>
<gene>
    <name evidence="10" type="ORF">BN1204_034100</name>
</gene>
<evidence type="ECO:0000256" key="9">
    <source>
        <dbReference type="SAM" id="MobiDB-lite"/>
    </source>
</evidence>
<comment type="similarity">
    <text evidence="7">Belongs to the glycosyltransferase 68 family.</text>
</comment>
<keyword evidence="6" id="KW-0119">Carbohydrate metabolism</keyword>
<feature type="region of interest" description="Disordered" evidence="9">
    <location>
        <begin position="350"/>
        <end position="383"/>
    </location>
</feature>
<proteinExistence type="inferred from homology"/>
<keyword evidence="5" id="KW-0294">Fucose metabolism</keyword>
<feature type="compositionally biased region" description="Basic and acidic residues" evidence="9">
    <location>
        <begin position="354"/>
        <end position="369"/>
    </location>
</feature>
<dbReference type="Gene3D" id="3.40.50.11350">
    <property type="match status" value="1"/>
</dbReference>
<dbReference type="InterPro" id="IPR019378">
    <property type="entry name" value="GDP-Fuc_O-FucTrfase"/>
</dbReference>
<evidence type="ECO:0000256" key="6">
    <source>
        <dbReference type="ARBA" id="ARBA00023277"/>
    </source>
</evidence>
<accession>A0A0F7UCP0</accession>
<organism evidence="10">
    <name type="scientific">Neospora caninum (strain Liverpool)</name>
    <dbReference type="NCBI Taxonomy" id="572307"/>
    <lineage>
        <taxon>Eukaryota</taxon>
        <taxon>Sar</taxon>
        <taxon>Alveolata</taxon>
        <taxon>Apicomplexa</taxon>
        <taxon>Conoidasida</taxon>
        <taxon>Coccidia</taxon>
        <taxon>Eucoccidiorida</taxon>
        <taxon>Eimeriorina</taxon>
        <taxon>Sarcocystidae</taxon>
        <taxon>Neospora</taxon>
    </lineage>
</organism>
<dbReference type="GO" id="GO:0046922">
    <property type="term" value="F:peptide-O-fucosyltransferase activity"/>
    <property type="evidence" value="ECO:0007669"/>
    <property type="project" value="InterPro"/>
</dbReference>
<reference evidence="10" key="1">
    <citation type="journal article" date="2015" name="PLoS ONE">
        <title>Comprehensive Evaluation of Toxoplasma gondii VEG and Neospora caninum LIV Genomes with Tachyzoite Stage Transcriptome and Proteome Defines Novel Transcript Features.</title>
        <authorList>
            <person name="Ramaprasad A."/>
            <person name="Mourier T."/>
            <person name="Naeem R."/>
            <person name="Malas T.B."/>
            <person name="Moussa E."/>
            <person name="Panigrahi A."/>
            <person name="Vermont S.J."/>
            <person name="Otto T.D."/>
            <person name="Wastling J."/>
            <person name="Pain A."/>
        </authorList>
    </citation>
    <scope>NUCLEOTIDE SEQUENCE</scope>
    <source>
        <strain evidence="10">Liverpool</strain>
    </source>
</reference>
<dbReference type="PANTHER" id="PTHR13398:SF0">
    <property type="entry name" value="GDP-FUCOSE PROTEIN O-FUCOSYLTRANSFERASE 2"/>
    <property type="match status" value="1"/>
</dbReference>
<evidence type="ECO:0000256" key="8">
    <source>
        <dbReference type="ARBA" id="ARBA00026232"/>
    </source>
</evidence>
<evidence type="ECO:0000256" key="7">
    <source>
        <dbReference type="ARBA" id="ARBA00025803"/>
    </source>
</evidence>
<dbReference type="InterPro" id="IPR045130">
    <property type="entry name" value="OFUT2-like"/>
</dbReference>
<evidence type="ECO:0000256" key="3">
    <source>
        <dbReference type="ARBA" id="ARBA00022679"/>
    </source>
</evidence>
<evidence type="ECO:0000256" key="5">
    <source>
        <dbReference type="ARBA" id="ARBA00023253"/>
    </source>
</evidence>
<evidence type="ECO:0000256" key="1">
    <source>
        <dbReference type="ARBA" id="ARBA00004240"/>
    </source>
</evidence>
<dbReference type="Gene3D" id="3.40.50.11340">
    <property type="match status" value="1"/>
</dbReference>
<protein>
    <recommendedName>
        <fullName evidence="8">GDP-fucose protein O-fucosyltransferase 2</fullName>
    </recommendedName>
</protein>
<keyword evidence="3" id="KW-0808">Transferase</keyword>